<feature type="transmembrane region" description="Helical" evidence="19">
    <location>
        <begin position="469"/>
        <end position="487"/>
    </location>
</feature>
<dbReference type="GO" id="GO:0045211">
    <property type="term" value="C:postsynaptic membrane"/>
    <property type="evidence" value="ECO:0007669"/>
    <property type="project" value="UniProtKB-SubCell"/>
</dbReference>
<gene>
    <name evidence="22" type="primary">nAChR</name>
    <name evidence="23" type="synonym">nachr</name>
</gene>
<reference evidence="23" key="2">
    <citation type="journal article" date="2008" name="Genome Biol.">
        <title>Improved genome assembly and evidence-based global gene model set for the chordate Ciona intestinalis: new insight into intron and operon populations.</title>
        <authorList>
            <person name="Satou Y."/>
            <person name="Mineta K."/>
            <person name="Ogasawara M."/>
            <person name="Sasakura Y."/>
            <person name="Shoguchi E."/>
            <person name="Ueno K."/>
            <person name="Yamada L."/>
            <person name="Matsumoto J."/>
            <person name="Wasserscheid J."/>
            <person name="Dewar K."/>
            <person name="Wiley G.B."/>
            <person name="Macmil S.L."/>
            <person name="Roe B.A."/>
            <person name="Zeller R.W."/>
            <person name="Hastings K.E."/>
            <person name="Lemaire P."/>
            <person name="Lindquist E."/>
            <person name="Endo T."/>
            <person name="Hotta K."/>
            <person name="Inaba K."/>
        </authorList>
    </citation>
    <scope>NUCLEOTIDE SEQUENCE [LARGE SCALE GENOMIC DNA]</scope>
    <source>
        <strain evidence="23">wild type</strain>
    </source>
</reference>
<evidence type="ECO:0000259" key="20">
    <source>
        <dbReference type="Pfam" id="PF02931"/>
    </source>
</evidence>
<dbReference type="GO" id="GO:0005886">
    <property type="term" value="C:plasma membrane"/>
    <property type="evidence" value="ECO:0000318"/>
    <property type="project" value="GO_Central"/>
</dbReference>
<keyword evidence="13" id="KW-0628">Postsynaptic cell membrane</keyword>
<dbReference type="InterPro" id="IPR002394">
    <property type="entry name" value="Nicotinic_acetylcholine_rcpt"/>
</dbReference>
<dbReference type="PANTHER" id="PTHR18945">
    <property type="entry name" value="NEUROTRANSMITTER GATED ION CHANNEL"/>
    <property type="match status" value="1"/>
</dbReference>
<evidence type="ECO:0000256" key="11">
    <source>
        <dbReference type="ARBA" id="ARBA00023170"/>
    </source>
</evidence>
<dbReference type="Pfam" id="PF02932">
    <property type="entry name" value="Neur_chan_memb"/>
    <property type="match status" value="1"/>
</dbReference>
<dbReference type="InterPro" id="IPR038050">
    <property type="entry name" value="Neuro_actylchol_rec"/>
</dbReference>
<keyword evidence="3" id="KW-1003">Cell membrane</keyword>
<keyword evidence="10" id="KW-1015">Disulfide bond</keyword>
<dbReference type="EMBL" id="AB539793">
    <property type="protein sequence ID" value="BAJ65319.1"/>
    <property type="molecule type" value="mRNA"/>
</dbReference>
<evidence type="ECO:0000313" key="24">
    <source>
        <dbReference type="Proteomes" id="UP000008144"/>
    </source>
</evidence>
<feature type="domain" description="Neurotransmitter-gated ion-channel transmembrane" evidence="21">
    <location>
        <begin position="238"/>
        <end position="486"/>
    </location>
</feature>
<accession>F6SCQ3</accession>
<dbReference type="GeneTree" id="ENSGT00940000166039"/>
<dbReference type="AlphaFoldDB" id="E7FIZ4"/>
<evidence type="ECO:0000256" key="17">
    <source>
        <dbReference type="ARBA" id="ARBA00034430"/>
    </source>
</evidence>
<dbReference type="EMBL" id="EAAA01002481">
    <property type="status" value="NOT_ANNOTATED_CDS"/>
    <property type="molecule type" value="Genomic_DNA"/>
</dbReference>
<reference evidence="22" key="3">
    <citation type="journal article" date="2011" name="Proc. Natl. Acad. Sci. U.S.A.">
        <title>A mechanism for graded motor control encoded in the channel properties of the muscle ACh receptor.</title>
        <authorList>
            <person name="Nishino A."/>
            <person name="Baba S.A."/>
            <person name="Okamura Y."/>
        </authorList>
    </citation>
    <scope>NUCLEOTIDE SEQUENCE</scope>
</reference>
<keyword evidence="15 19" id="KW-0407">Ion channel</keyword>
<keyword evidence="6 19" id="KW-1133">Transmembrane helix</keyword>
<dbReference type="OrthoDB" id="5975154at2759"/>
<keyword evidence="7" id="KW-0770">Synapse</keyword>
<accession>A0A1W2W1Q0</accession>
<dbReference type="GO" id="GO:0095500">
    <property type="term" value="P:acetylcholine receptor signaling pathway"/>
    <property type="evidence" value="ECO:0000318"/>
    <property type="project" value="GO_Central"/>
</dbReference>
<keyword evidence="2 19" id="KW-0813">Transport</keyword>
<dbReference type="CTD" id="100175359"/>
<dbReference type="STRING" id="7719.ENSCINP00000017902"/>
<dbReference type="GO" id="GO:0015464">
    <property type="term" value="F:acetylcholine receptor activity"/>
    <property type="evidence" value="ECO:0000318"/>
    <property type="project" value="GO_Central"/>
</dbReference>
<accession>E7FIZ4</accession>
<dbReference type="InterPro" id="IPR036734">
    <property type="entry name" value="Neur_chan_lig-bd_sf"/>
</dbReference>
<evidence type="ECO:0000256" key="5">
    <source>
        <dbReference type="ARBA" id="ARBA00022729"/>
    </source>
</evidence>
<evidence type="ECO:0000256" key="6">
    <source>
        <dbReference type="ARBA" id="ARBA00022989"/>
    </source>
</evidence>
<reference evidence="23" key="4">
    <citation type="submission" date="2025-05" db="UniProtKB">
        <authorList>
            <consortium name="Ensembl"/>
        </authorList>
    </citation>
    <scope>IDENTIFICATION</scope>
</reference>
<dbReference type="GO" id="GO:0005231">
    <property type="term" value="F:excitatory extracellular ligand-gated monoatomic ion channel activity"/>
    <property type="evidence" value="ECO:0000318"/>
    <property type="project" value="GO_Central"/>
</dbReference>
<dbReference type="InterPro" id="IPR036719">
    <property type="entry name" value="Neuro-gated_channel_TM_sf"/>
</dbReference>
<dbReference type="GO" id="GO:0007268">
    <property type="term" value="P:chemical synaptic transmission"/>
    <property type="evidence" value="ECO:0000318"/>
    <property type="project" value="GO_Central"/>
</dbReference>
<comment type="catalytic activity">
    <reaction evidence="18">
        <text>Na(+)(in) = Na(+)(out)</text>
        <dbReference type="Rhea" id="RHEA:34963"/>
        <dbReference type="ChEBI" id="CHEBI:29101"/>
    </reaction>
</comment>
<comment type="catalytic activity">
    <reaction evidence="17">
        <text>K(+)(in) = K(+)(out)</text>
        <dbReference type="Rhea" id="RHEA:29463"/>
        <dbReference type="ChEBI" id="CHEBI:29103"/>
    </reaction>
</comment>
<dbReference type="GO" id="GO:0043005">
    <property type="term" value="C:neuron projection"/>
    <property type="evidence" value="ECO:0000318"/>
    <property type="project" value="GO_Central"/>
</dbReference>
<evidence type="ECO:0000256" key="12">
    <source>
        <dbReference type="ARBA" id="ARBA00023180"/>
    </source>
</evidence>
<dbReference type="InterPro" id="IPR006029">
    <property type="entry name" value="Neurotrans-gated_channel_TM"/>
</dbReference>
<dbReference type="InterPro" id="IPR006202">
    <property type="entry name" value="Neur_chan_lig-bd"/>
</dbReference>
<evidence type="ECO:0000256" key="4">
    <source>
        <dbReference type="ARBA" id="ARBA00022692"/>
    </source>
</evidence>
<dbReference type="FunFam" id="2.70.170.10:FF:000012">
    <property type="entry name" value="Nicotinic acetylcholine receptor subunit gamma"/>
    <property type="match status" value="1"/>
</dbReference>
<dbReference type="InterPro" id="IPR006201">
    <property type="entry name" value="Neur_channel"/>
</dbReference>
<proteinExistence type="evidence at transcript level"/>
<evidence type="ECO:0000256" key="7">
    <source>
        <dbReference type="ARBA" id="ARBA00023018"/>
    </source>
</evidence>
<dbReference type="GO" id="GO:0022848">
    <property type="term" value="F:acetylcholine-gated monoatomic cation-selective channel activity"/>
    <property type="evidence" value="ECO:0007669"/>
    <property type="project" value="InterPro"/>
</dbReference>
<keyword evidence="9 19" id="KW-0472">Membrane</keyword>
<dbReference type="Gene3D" id="1.20.58.390">
    <property type="entry name" value="Neurotransmitter-gated ion-channel transmembrane domain"/>
    <property type="match status" value="2"/>
</dbReference>
<dbReference type="GeneID" id="100175359"/>
<comment type="function">
    <text evidence="1">After binding acetylcholine, the AChR responds by an extensive change in conformation that affects all subunits and leads to opening of an ion-conducting channel across the plasma membrane.</text>
</comment>
<evidence type="ECO:0000313" key="22">
    <source>
        <dbReference type="EMBL" id="BAJ65319.1"/>
    </source>
</evidence>
<organism evidence="22">
    <name type="scientific">Ciona intestinalis</name>
    <name type="common">Transparent sea squirt</name>
    <name type="synonym">Ascidia intestinalis</name>
    <dbReference type="NCBI Taxonomy" id="7719"/>
    <lineage>
        <taxon>Eukaryota</taxon>
        <taxon>Metazoa</taxon>
        <taxon>Chordata</taxon>
        <taxon>Tunicata</taxon>
        <taxon>Ascidiacea</taxon>
        <taxon>Phlebobranchia</taxon>
        <taxon>Cionidae</taxon>
        <taxon>Ciona</taxon>
    </lineage>
</organism>
<comment type="similarity">
    <text evidence="19">Belongs to the ligand-gated ion channel (TC 1.A.9) family.</text>
</comment>
<evidence type="ECO:0000256" key="10">
    <source>
        <dbReference type="ARBA" id="ARBA00023157"/>
    </source>
</evidence>
<dbReference type="Pfam" id="PF02931">
    <property type="entry name" value="Neur_chan_LBD"/>
    <property type="match status" value="1"/>
</dbReference>
<feature type="transmembrane region" description="Helical" evidence="19">
    <location>
        <begin position="233"/>
        <end position="256"/>
    </location>
</feature>
<dbReference type="GO" id="GO:1904315">
    <property type="term" value="F:transmitter-gated monoatomic ion channel activity involved in regulation of postsynaptic membrane potential"/>
    <property type="evidence" value="ECO:0000318"/>
    <property type="project" value="GO_Central"/>
</dbReference>
<evidence type="ECO:0000259" key="21">
    <source>
        <dbReference type="Pfam" id="PF02932"/>
    </source>
</evidence>
<dbReference type="GO" id="GO:0005892">
    <property type="term" value="C:acetylcholine-gated channel complex"/>
    <property type="evidence" value="ECO:0000318"/>
    <property type="project" value="GO_Central"/>
</dbReference>
<dbReference type="PRINTS" id="PR00252">
    <property type="entry name" value="NRIONCHANNEL"/>
</dbReference>
<protein>
    <submittedName>
        <fullName evidence="23">Acetylcholine receptor subunit beta-like</fullName>
    </submittedName>
    <submittedName>
        <fullName evidence="22">Nicotinic acetylcholine receptor subunit</fullName>
    </submittedName>
</protein>
<feature type="signal peptide" evidence="19">
    <location>
        <begin position="1"/>
        <end position="18"/>
    </location>
</feature>
<feature type="transmembrane region" description="Helical" evidence="19">
    <location>
        <begin position="263"/>
        <end position="282"/>
    </location>
</feature>
<evidence type="ECO:0000256" key="13">
    <source>
        <dbReference type="ARBA" id="ARBA00023257"/>
    </source>
</evidence>
<dbReference type="InterPro" id="IPR018000">
    <property type="entry name" value="Neurotransmitter_ion_chnl_CS"/>
</dbReference>
<dbReference type="KEGG" id="cin:100175359"/>
<dbReference type="PRINTS" id="PR00254">
    <property type="entry name" value="NICOTINICR"/>
</dbReference>
<dbReference type="OMA" id="PCILITV"/>
<sequence>MINCLLIFLLLPITKTSAAKFESTEGRLANYLLNGYNPQFRPYNKKYENKTFVDVMMTLSQIISVKEKSQEFTTSVYMQYDWLDDRFGWVPDDYDGITTVRIPCASIWVPRIVLQNSIDGNFDVSLRTNALIQHDGKVSWLPPALYKSTCTIEVALFPFDWQNCTMVFRSATYDRTEMEFGIPIDTVYIDLSAFQSNGEWDILQRPVKINSNENDKTYQDITFYFIIRRKPQFYIINLIIPCILMSSLSCFVFYLPSISCEKMTLSISILLGETVFLFLIAQRMPETSLAVPLIAGYLLFVMILVIISVICSVVVCNVHYRSNTTHSMPDWIVWIFMEKLAPLLKVERPSEEESGACSARPRRCSSVSTRKAMKQRSEWKPPSEILFDHQASRLGFRARHYLNEYGMTGINVAAPENGSFVPPSFKKLPKGFQPAADSIDYIANQKKEENEMGQSQDDWGYVALILDRLLLWVYLATFTLGTLFFFLQTKFAYYPEKLN</sequence>
<dbReference type="GO" id="GO:0045202">
    <property type="term" value="C:synapse"/>
    <property type="evidence" value="ECO:0000318"/>
    <property type="project" value="GO_Central"/>
</dbReference>
<dbReference type="NCBIfam" id="TIGR00860">
    <property type="entry name" value="LIC"/>
    <property type="match status" value="1"/>
</dbReference>
<name>E7FIZ4_CIOIN</name>
<dbReference type="SUPFAM" id="SSF63712">
    <property type="entry name" value="Nicotinic receptor ligand binding domain-like"/>
    <property type="match status" value="1"/>
</dbReference>
<evidence type="ECO:0000256" key="8">
    <source>
        <dbReference type="ARBA" id="ARBA00023065"/>
    </source>
</evidence>
<dbReference type="Gene3D" id="2.70.170.10">
    <property type="entry name" value="Neurotransmitter-gated ion-channel ligand-binding domain"/>
    <property type="match status" value="1"/>
</dbReference>
<keyword evidence="12" id="KW-0325">Glycoprotein</keyword>
<evidence type="ECO:0000256" key="14">
    <source>
        <dbReference type="ARBA" id="ARBA00023286"/>
    </source>
</evidence>
<feature type="domain" description="Neurotransmitter-gated ion-channel ligand-binding" evidence="20">
    <location>
        <begin position="26"/>
        <end position="231"/>
    </location>
</feature>
<feature type="transmembrane region" description="Helical" evidence="19">
    <location>
        <begin position="294"/>
        <end position="318"/>
    </location>
</feature>
<dbReference type="PROSITE" id="PS00236">
    <property type="entry name" value="NEUROTR_ION_CHANNEL"/>
    <property type="match status" value="1"/>
</dbReference>
<keyword evidence="24" id="KW-1185">Reference proteome</keyword>
<dbReference type="FunFam" id="1.20.58.390:FF:000099">
    <property type="entry name" value="Cholinergic receptor, nicotinic, epsilon"/>
    <property type="match status" value="1"/>
</dbReference>
<evidence type="ECO:0000256" key="3">
    <source>
        <dbReference type="ARBA" id="ARBA00022475"/>
    </source>
</evidence>
<keyword evidence="11 22" id="KW-0675">Receptor</keyword>
<keyword evidence="4 19" id="KW-0812">Transmembrane</keyword>
<evidence type="ECO:0000256" key="2">
    <source>
        <dbReference type="ARBA" id="ARBA00022448"/>
    </source>
</evidence>
<dbReference type="Proteomes" id="UP000008144">
    <property type="component" value="Chromosome 7"/>
</dbReference>
<keyword evidence="8 19" id="KW-0406">Ion transport</keyword>
<evidence type="ECO:0000256" key="19">
    <source>
        <dbReference type="RuleBase" id="RU000687"/>
    </source>
</evidence>
<evidence type="ECO:0000256" key="9">
    <source>
        <dbReference type="ARBA" id="ARBA00023136"/>
    </source>
</evidence>
<keyword evidence="5 19" id="KW-0732">Signal</keyword>
<evidence type="ECO:0000256" key="15">
    <source>
        <dbReference type="ARBA" id="ARBA00023303"/>
    </source>
</evidence>
<evidence type="ECO:0000256" key="16">
    <source>
        <dbReference type="ARBA" id="ARBA00034104"/>
    </source>
</evidence>
<dbReference type="Ensembl" id="ENSCINT00000017902.3">
    <property type="protein sequence ID" value="ENSCINP00000017902.3"/>
    <property type="gene ID" value="ENSCING00000008787.3"/>
</dbReference>
<keyword evidence="14" id="KW-1071">Ligand-gated ion channel</keyword>
<dbReference type="GO" id="GO:0034220">
    <property type="term" value="P:monoatomic ion transmembrane transport"/>
    <property type="evidence" value="ECO:0000318"/>
    <property type="project" value="GO_Central"/>
</dbReference>
<dbReference type="GO" id="GO:0051899">
    <property type="term" value="P:membrane depolarization"/>
    <property type="evidence" value="ECO:0000318"/>
    <property type="project" value="GO_Central"/>
</dbReference>
<dbReference type="SUPFAM" id="SSF90112">
    <property type="entry name" value="Neurotransmitter-gated ion-channel transmembrane pore"/>
    <property type="match status" value="1"/>
</dbReference>
<feature type="chain" id="PRO_5010392990" evidence="19">
    <location>
        <begin position="19"/>
        <end position="499"/>
    </location>
</feature>
<evidence type="ECO:0000256" key="1">
    <source>
        <dbReference type="ARBA" id="ARBA00003328"/>
    </source>
</evidence>
<reference evidence="24" key="1">
    <citation type="journal article" date="2002" name="Science">
        <title>The draft genome of Ciona intestinalis: insights into chordate and vertebrate origins.</title>
        <authorList>
            <person name="Dehal P."/>
            <person name="Satou Y."/>
            <person name="Campbell R.K."/>
            <person name="Chapman J."/>
            <person name="Degnan B."/>
            <person name="De Tomaso A."/>
            <person name="Davidson B."/>
            <person name="Di Gregorio A."/>
            <person name="Gelpke M."/>
            <person name="Goodstein D.M."/>
            <person name="Harafuji N."/>
            <person name="Hastings K.E."/>
            <person name="Ho I."/>
            <person name="Hotta K."/>
            <person name="Huang W."/>
            <person name="Kawashima T."/>
            <person name="Lemaire P."/>
            <person name="Martinez D."/>
            <person name="Meinertzhagen I.A."/>
            <person name="Necula S."/>
            <person name="Nonaka M."/>
            <person name="Putnam N."/>
            <person name="Rash S."/>
            <person name="Saiga H."/>
            <person name="Satake M."/>
            <person name="Terry A."/>
            <person name="Yamada L."/>
            <person name="Wang H.G."/>
            <person name="Awazu S."/>
            <person name="Azumi K."/>
            <person name="Boore J."/>
            <person name="Branno M."/>
            <person name="Chin-Bow S."/>
            <person name="DeSantis R."/>
            <person name="Doyle S."/>
            <person name="Francino P."/>
            <person name="Keys D.N."/>
            <person name="Haga S."/>
            <person name="Hayashi H."/>
            <person name="Hino K."/>
            <person name="Imai K.S."/>
            <person name="Inaba K."/>
            <person name="Kano S."/>
            <person name="Kobayashi K."/>
            <person name="Kobayashi M."/>
            <person name="Lee B.I."/>
            <person name="Makabe K.W."/>
            <person name="Manohar C."/>
            <person name="Matassi G."/>
            <person name="Medina M."/>
            <person name="Mochizuki Y."/>
            <person name="Mount S."/>
            <person name="Morishita T."/>
            <person name="Miura S."/>
            <person name="Nakayama A."/>
            <person name="Nishizaka S."/>
            <person name="Nomoto H."/>
            <person name="Ohta F."/>
            <person name="Oishi K."/>
            <person name="Rigoutsos I."/>
            <person name="Sano M."/>
            <person name="Sasaki A."/>
            <person name="Sasakura Y."/>
            <person name="Shoguchi E."/>
            <person name="Shin-i T."/>
            <person name="Spagnuolo A."/>
            <person name="Stainier D."/>
            <person name="Suzuki M.M."/>
            <person name="Tassy O."/>
            <person name="Takatori N."/>
            <person name="Tokuoka M."/>
            <person name="Yagi K."/>
            <person name="Yoshizaki F."/>
            <person name="Wada S."/>
            <person name="Zhang C."/>
            <person name="Hyatt P.D."/>
            <person name="Larimer F."/>
            <person name="Detter C."/>
            <person name="Doggett N."/>
            <person name="Glavina T."/>
            <person name="Hawkins T."/>
            <person name="Richardson P."/>
            <person name="Lucas S."/>
            <person name="Kohara Y."/>
            <person name="Levine M."/>
            <person name="Satoh N."/>
            <person name="Rokhsar D.S."/>
        </authorList>
    </citation>
    <scope>NUCLEOTIDE SEQUENCE [LARGE SCALE GENOMIC DNA]</scope>
</reference>
<evidence type="ECO:0000313" key="23">
    <source>
        <dbReference type="Ensembl" id="ENSCINP00000017902.3"/>
    </source>
</evidence>
<dbReference type="RefSeq" id="NP_001265924.1">
    <property type="nucleotide sequence ID" value="NM_001278995.1"/>
</dbReference>
<evidence type="ECO:0000256" key="18">
    <source>
        <dbReference type="ARBA" id="ARBA00036239"/>
    </source>
</evidence>
<dbReference type="CDD" id="cd19064">
    <property type="entry name" value="LGIC_TM_nAChR"/>
    <property type="match status" value="1"/>
</dbReference>
<dbReference type="HOGENOM" id="CLU_018074_1_0_1"/>
<comment type="subcellular location">
    <subcellularLocation>
        <location evidence="16">Postsynaptic cell membrane</location>
        <topology evidence="16">Multi-pass membrane protein</topology>
    </subcellularLocation>
</comment>